<protein>
    <submittedName>
        <fullName evidence="1">Uncharacterized protein</fullName>
    </submittedName>
</protein>
<reference evidence="1" key="1">
    <citation type="journal article" date="2015" name="Nature">
        <title>Complex archaea that bridge the gap between prokaryotes and eukaryotes.</title>
        <authorList>
            <person name="Spang A."/>
            <person name="Saw J.H."/>
            <person name="Jorgensen S.L."/>
            <person name="Zaremba-Niedzwiedzka K."/>
            <person name="Martijn J."/>
            <person name="Lind A.E."/>
            <person name="van Eijk R."/>
            <person name="Schleper C."/>
            <person name="Guy L."/>
            <person name="Ettema T.J."/>
        </authorList>
    </citation>
    <scope>NUCLEOTIDE SEQUENCE</scope>
</reference>
<organism evidence="1">
    <name type="scientific">marine sediment metagenome</name>
    <dbReference type="NCBI Taxonomy" id="412755"/>
    <lineage>
        <taxon>unclassified sequences</taxon>
        <taxon>metagenomes</taxon>
        <taxon>ecological metagenomes</taxon>
    </lineage>
</organism>
<gene>
    <name evidence="1" type="ORF">LCGC14_1756020</name>
</gene>
<name>A0A0F9K241_9ZZZZ</name>
<accession>A0A0F9K241</accession>
<proteinExistence type="predicted"/>
<dbReference type="AlphaFoldDB" id="A0A0F9K241"/>
<evidence type="ECO:0000313" key="1">
    <source>
        <dbReference type="EMBL" id="KKM05248.1"/>
    </source>
</evidence>
<sequence>MSKQIKSPVKKWLGTVTLHDPLSLPQVVAVQNALESAKALAEDGDLEKLGLAEFHNELLPAIEDCIEIWELKGLDNPPNPFPGTPRKSAAELMNWLSTEVVALFNEAEAVPNE</sequence>
<dbReference type="EMBL" id="LAZR01016264">
    <property type="protein sequence ID" value="KKM05248.1"/>
    <property type="molecule type" value="Genomic_DNA"/>
</dbReference>
<comment type="caution">
    <text evidence="1">The sequence shown here is derived from an EMBL/GenBank/DDBJ whole genome shotgun (WGS) entry which is preliminary data.</text>
</comment>